<reference evidence="2 3" key="1">
    <citation type="submission" date="2018-11" db="EMBL/GenBank/DDBJ databases">
        <authorList>
            <consortium name="Pathogen Informatics"/>
        </authorList>
    </citation>
    <scope>NUCLEOTIDE SEQUENCE [LARGE SCALE GENOMIC DNA]</scope>
</reference>
<keyword evidence="3" id="KW-1185">Reference proteome</keyword>
<feature type="domain" description="C2H2-type" evidence="1">
    <location>
        <begin position="48"/>
        <end position="71"/>
    </location>
</feature>
<dbReference type="OrthoDB" id="3437960at2759"/>
<organism evidence="2 3">
    <name type="scientific">Cylicostephanus goldi</name>
    <name type="common">Nematode worm</name>
    <dbReference type="NCBI Taxonomy" id="71465"/>
    <lineage>
        <taxon>Eukaryota</taxon>
        <taxon>Metazoa</taxon>
        <taxon>Ecdysozoa</taxon>
        <taxon>Nematoda</taxon>
        <taxon>Chromadorea</taxon>
        <taxon>Rhabditida</taxon>
        <taxon>Rhabditina</taxon>
        <taxon>Rhabditomorpha</taxon>
        <taxon>Strongyloidea</taxon>
        <taxon>Strongylidae</taxon>
        <taxon>Cylicostephanus</taxon>
    </lineage>
</organism>
<dbReference type="InterPro" id="IPR013087">
    <property type="entry name" value="Znf_C2H2_type"/>
</dbReference>
<proteinExistence type="predicted"/>
<dbReference type="SMART" id="SM00355">
    <property type="entry name" value="ZnF_C2H2"/>
    <property type="match status" value="3"/>
</dbReference>
<sequence>MMCTIAGCNKRVSRWRLRAHLEQEHLLFALKNSSSDSSSPRIEADLTLKCSQCSFETDELEDYNSHVQNAHESGIECPIPGCSVRFLLGDMDSHFSSMHDRSELEQGVLLL</sequence>
<protein>
    <recommendedName>
        <fullName evidence="1">C2H2-type domain-containing protein</fullName>
    </recommendedName>
</protein>
<name>A0A3P6RYF2_CYLGO</name>
<evidence type="ECO:0000313" key="3">
    <source>
        <dbReference type="Proteomes" id="UP000271889"/>
    </source>
</evidence>
<dbReference type="AlphaFoldDB" id="A0A3P6RYF2"/>
<dbReference type="Proteomes" id="UP000271889">
    <property type="component" value="Unassembled WGS sequence"/>
</dbReference>
<accession>A0A3P6RYF2</accession>
<feature type="domain" description="C2H2-type" evidence="1">
    <location>
        <begin position="75"/>
        <end position="99"/>
    </location>
</feature>
<dbReference type="EMBL" id="UYRV01012904">
    <property type="protein sequence ID" value="VDK59265.1"/>
    <property type="molecule type" value="Genomic_DNA"/>
</dbReference>
<evidence type="ECO:0000313" key="2">
    <source>
        <dbReference type="EMBL" id="VDK59265.1"/>
    </source>
</evidence>
<feature type="domain" description="C2H2-type" evidence="1">
    <location>
        <begin position="1"/>
        <end position="25"/>
    </location>
</feature>
<evidence type="ECO:0000259" key="1">
    <source>
        <dbReference type="SMART" id="SM00355"/>
    </source>
</evidence>
<gene>
    <name evidence="2" type="ORF">CGOC_LOCUS4600</name>
</gene>